<accession>A0A812R0P2</accession>
<dbReference type="Pfam" id="PF00069">
    <property type="entry name" value="Pkinase"/>
    <property type="match status" value="1"/>
</dbReference>
<comment type="caution">
    <text evidence="2">The sequence shown here is derived from an EMBL/GenBank/DDBJ whole genome shotgun (WGS) entry which is preliminary data.</text>
</comment>
<feature type="domain" description="Protein kinase" evidence="1">
    <location>
        <begin position="37"/>
        <end position="92"/>
    </location>
</feature>
<dbReference type="Proteomes" id="UP000604046">
    <property type="component" value="Unassembled WGS sequence"/>
</dbReference>
<proteinExistence type="predicted"/>
<dbReference type="EMBL" id="CAJNDS010002290">
    <property type="protein sequence ID" value="CAE7413254.1"/>
    <property type="molecule type" value="Genomic_DNA"/>
</dbReference>
<dbReference type="GO" id="GO:0005524">
    <property type="term" value="F:ATP binding"/>
    <property type="evidence" value="ECO:0007669"/>
    <property type="project" value="InterPro"/>
</dbReference>
<name>A0A812R0P2_9DINO</name>
<dbReference type="OrthoDB" id="4062651at2759"/>
<dbReference type="InterPro" id="IPR011009">
    <property type="entry name" value="Kinase-like_dom_sf"/>
</dbReference>
<protein>
    <recommendedName>
        <fullName evidence="1">Protein kinase domain-containing protein</fullName>
    </recommendedName>
</protein>
<evidence type="ECO:0000259" key="1">
    <source>
        <dbReference type="Pfam" id="PF00069"/>
    </source>
</evidence>
<dbReference type="AlphaFoldDB" id="A0A812R0P2"/>
<keyword evidence="3" id="KW-1185">Reference proteome</keyword>
<dbReference type="InterPro" id="IPR000719">
    <property type="entry name" value="Prot_kinase_dom"/>
</dbReference>
<sequence length="103" mass="11506">MPVSARGTILQKVVAQIEPVYLADAVFTTHFLAGVMVRRATERNTGREVAVKRISCVNLSEQRRQMLVSEVGIFLQVHHQNIVKLLEVYESEVGWEDAGTVAN</sequence>
<organism evidence="2 3">
    <name type="scientific">Symbiodinium natans</name>
    <dbReference type="NCBI Taxonomy" id="878477"/>
    <lineage>
        <taxon>Eukaryota</taxon>
        <taxon>Sar</taxon>
        <taxon>Alveolata</taxon>
        <taxon>Dinophyceae</taxon>
        <taxon>Suessiales</taxon>
        <taxon>Symbiodiniaceae</taxon>
        <taxon>Symbiodinium</taxon>
    </lineage>
</organism>
<dbReference type="Gene3D" id="3.30.200.20">
    <property type="entry name" value="Phosphorylase Kinase, domain 1"/>
    <property type="match status" value="1"/>
</dbReference>
<dbReference type="GO" id="GO:0004672">
    <property type="term" value="F:protein kinase activity"/>
    <property type="evidence" value="ECO:0007669"/>
    <property type="project" value="InterPro"/>
</dbReference>
<gene>
    <name evidence="2" type="ORF">SNAT2548_LOCUS22476</name>
</gene>
<evidence type="ECO:0000313" key="2">
    <source>
        <dbReference type="EMBL" id="CAE7413254.1"/>
    </source>
</evidence>
<evidence type="ECO:0000313" key="3">
    <source>
        <dbReference type="Proteomes" id="UP000604046"/>
    </source>
</evidence>
<reference evidence="2" key="1">
    <citation type="submission" date="2021-02" db="EMBL/GenBank/DDBJ databases">
        <authorList>
            <person name="Dougan E. K."/>
            <person name="Rhodes N."/>
            <person name="Thang M."/>
            <person name="Chan C."/>
        </authorList>
    </citation>
    <scope>NUCLEOTIDE SEQUENCE</scope>
</reference>
<dbReference type="SUPFAM" id="SSF56112">
    <property type="entry name" value="Protein kinase-like (PK-like)"/>
    <property type="match status" value="1"/>
</dbReference>